<proteinExistence type="predicted"/>
<dbReference type="GO" id="GO:0003677">
    <property type="term" value="F:DNA binding"/>
    <property type="evidence" value="ECO:0007669"/>
    <property type="project" value="InterPro"/>
</dbReference>
<comment type="caution">
    <text evidence="2">The sequence shown here is derived from an EMBL/GenBank/DDBJ whole genome shotgun (WGS) entry which is preliminary data.</text>
</comment>
<evidence type="ECO:0000259" key="1">
    <source>
        <dbReference type="PROSITE" id="PS50943"/>
    </source>
</evidence>
<accession>A0A437MXV3</accession>
<organism evidence="2 3">
    <name type="scientific">Mucilaginibacter limnophilus</name>
    <dbReference type="NCBI Taxonomy" id="1932778"/>
    <lineage>
        <taxon>Bacteria</taxon>
        <taxon>Pseudomonadati</taxon>
        <taxon>Bacteroidota</taxon>
        <taxon>Sphingobacteriia</taxon>
        <taxon>Sphingobacteriales</taxon>
        <taxon>Sphingobacteriaceae</taxon>
        <taxon>Mucilaginibacter</taxon>
    </lineage>
</organism>
<gene>
    <name evidence="2" type="ORF">EOD41_00765</name>
</gene>
<dbReference type="PROSITE" id="PS50943">
    <property type="entry name" value="HTH_CROC1"/>
    <property type="match status" value="1"/>
</dbReference>
<dbReference type="OrthoDB" id="337567at2"/>
<dbReference type="Proteomes" id="UP000282759">
    <property type="component" value="Unassembled WGS sequence"/>
</dbReference>
<protein>
    <submittedName>
        <fullName evidence="2">XRE family transcriptional regulator</fullName>
    </submittedName>
</protein>
<dbReference type="Pfam" id="PF01381">
    <property type="entry name" value="HTH_3"/>
    <property type="match status" value="1"/>
</dbReference>
<dbReference type="InterPro" id="IPR010982">
    <property type="entry name" value="Lambda_DNA-bd_dom_sf"/>
</dbReference>
<dbReference type="SUPFAM" id="SSF47413">
    <property type="entry name" value="lambda repressor-like DNA-binding domains"/>
    <property type="match status" value="1"/>
</dbReference>
<sequence>MVRQARSAQNMTQQQLADKCGLSKYYITKAENNIGEVPVSILRTIINKGLDGHLHIAFKF</sequence>
<dbReference type="AlphaFoldDB" id="A0A437MXV3"/>
<dbReference type="SMART" id="SM00530">
    <property type="entry name" value="HTH_XRE"/>
    <property type="match status" value="1"/>
</dbReference>
<evidence type="ECO:0000313" key="3">
    <source>
        <dbReference type="Proteomes" id="UP000282759"/>
    </source>
</evidence>
<evidence type="ECO:0000313" key="2">
    <source>
        <dbReference type="EMBL" id="RVU02504.1"/>
    </source>
</evidence>
<dbReference type="InterPro" id="IPR001387">
    <property type="entry name" value="Cro/C1-type_HTH"/>
</dbReference>
<keyword evidence="3" id="KW-1185">Reference proteome</keyword>
<dbReference type="RefSeq" id="WP_127702880.1">
    <property type="nucleotide sequence ID" value="NZ_SACK01000001.1"/>
</dbReference>
<feature type="domain" description="HTH cro/C1-type" evidence="1">
    <location>
        <begin position="2"/>
        <end position="45"/>
    </location>
</feature>
<dbReference type="CDD" id="cd00093">
    <property type="entry name" value="HTH_XRE"/>
    <property type="match status" value="1"/>
</dbReference>
<dbReference type="EMBL" id="SACK01000001">
    <property type="protein sequence ID" value="RVU02504.1"/>
    <property type="molecule type" value="Genomic_DNA"/>
</dbReference>
<name>A0A437MXV3_9SPHI</name>
<dbReference type="Gene3D" id="1.10.260.40">
    <property type="entry name" value="lambda repressor-like DNA-binding domains"/>
    <property type="match status" value="1"/>
</dbReference>
<reference evidence="2 3" key="1">
    <citation type="submission" date="2019-01" db="EMBL/GenBank/DDBJ databases">
        <authorList>
            <person name="Chen W.-M."/>
        </authorList>
    </citation>
    <scope>NUCLEOTIDE SEQUENCE [LARGE SCALE GENOMIC DNA]</scope>
    <source>
        <strain evidence="2 3">YBJ-36</strain>
    </source>
</reference>